<feature type="transmembrane region" description="Helical" evidence="1">
    <location>
        <begin position="6"/>
        <end position="25"/>
    </location>
</feature>
<keyword evidence="1" id="KW-0472">Membrane</keyword>
<reference evidence="2 3" key="1">
    <citation type="submission" date="2023-05" db="EMBL/GenBank/DDBJ databases">
        <title>Draft genome sequence of Streptomyces sp. B-S-A12 isolated from a cave soil in Thailand.</title>
        <authorList>
            <person name="Chamroensaksri N."/>
            <person name="Muangham S."/>
        </authorList>
    </citation>
    <scope>NUCLEOTIDE SEQUENCE [LARGE SCALE GENOMIC DNA]</scope>
    <source>
        <strain evidence="2 3">B-S-A12</strain>
    </source>
</reference>
<evidence type="ECO:0000313" key="2">
    <source>
        <dbReference type="EMBL" id="MDI3422801.1"/>
    </source>
</evidence>
<comment type="caution">
    <text evidence="2">The sequence shown here is derived from an EMBL/GenBank/DDBJ whole genome shotgun (WGS) entry which is preliminary data.</text>
</comment>
<protein>
    <recommendedName>
        <fullName evidence="4">Secreted protein</fullName>
    </recommendedName>
</protein>
<sequence length="176" mass="19683">MSAFLQQLPALIGVVVGAFGSYLAVTLGDRARFRREQMARWEDRRLTAYTEHSRALKAMISVLFRVSAHFGNDPHPHPLAPAEAAPRLSSASEARDQAWETMLLLAAPEVVDVAHTWARTVAEMERFLGEETHDPDEWSTLLRNQRVARERFYTAARLDVSLPTGHPGRFDAPPGP</sequence>
<dbReference type="RefSeq" id="WP_282538655.1">
    <property type="nucleotide sequence ID" value="NZ_JASCIS010000043.1"/>
</dbReference>
<dbReference type="EMBL" id="JASCIS010000043">
    <property type="protein sequence ID" value="MDI3422801.1"/>
    <property type="molecule type" value="Genomic_DNA"/>
</dbReference>
<keyword evidence="3" id="KW-1185">Reference proteome</keyword>
<organism evidence="2 3">
    <name type="scientific">Streptomyces luteolus</name>
    <dbReference type="NCBI Taxonomy" id="3043615"/>
    <lineage>
        <taxon>Bacteria</taxon>
        <taxon>Bacillati</taxon>
        <taxon>Actinomycetota</taxon>
        <taxon>Actinomycetes</taxon>
        <taxon>Kitasatosporales</taxon>
        <taxon>Streptomycetaceae</taxon>
        <taxon>Streptomyces</taxon>
    </lineage>
</organism>
<gene>
    <name evidence="2" type="ORF">QIT00_30395</name>
</gene>
<accession>A0ABT6T4L4</accession>
<evidence type="ECO:0008006" key="4">
    <source>
        <dbReference type="Google" id="ProtNLM"/>
    </source>
</evidence>
<evidence type="ECO:0000313" key="3">
    <source>
        <dbReference type="Proteomes" id="UP001237105"/>
    </source>
</evidence>
<name>A0ABT6T4L4_9ACTN</name>
<proteinExistence type="predicted"/>
<keyword evidence="1" id="KW-1133">Transmembrane helix</keyword>
<dbReference type="Proteomes" id="UP001237105">
    <property type="component" value="Unassembled WGS sequence"/>
</dbReference>
<evidence type="ECO:0000256" key="1">
    <source>
        <dbReference type="SAM" id="Phobius"/>
    </source>
</evidence>
<keyword evidence="1" id="KW-0812">Transmembrane</keyword>